<proteinExistence type="predicted"/>
<keyword evidence="2" id="KW-1185">Reference proteome</keyword>
<dbReference type="EMBL" id="BLLK01000022">
    <property type="protein sequence ID" value="GFH45770.1"/>
    <property type="molecule type" value="Genomic_DNA"/>
</dbReference>
<comment type="caution">
    <text evidence="1">The sequence shown here is derived from an EMBL/GenBank/DDBJ whole genome shotgun (WGS) entry which is preliminary data.</text>
</comment>
<name>A0AAD3H0F2_9STRA</name>
<organism evidence="1 2">
    <name type="scientific">Chaetoceros tenuissimus</name>
    <dbReference type="NCBI Taxonomy" id="426638"/>
    <lineage>
        <taxon>Eukaryota</taxon>
        <taxon>Sar</taxon>
        <taxon>Stramenopiles</taxon>
        <taxon>Ochrophyta</taxon>
        <taxon>Bacillariophyta</taxon>
        <taxon>Coscinodiscophyceae</taxon>
        <taxon>Chaetocerotophycidae</taxon>
        <taxon>Chaetocerotales</taxon>
        <taxon>Chaetocerotaceae</taxon>
        <taxon>Chaetoceros</taxon>
    </lineage>
</organism>
<accession>A0AAD3H0F2</accession>
<dbReference type="AlphaFoldDB" id="A0AAD3H0F2"/>
<evidence type="ECO:0000313" key="2">
    <source>
        <dbReference type="Proteomes" id="UP001054902"/>
    </source>
</evidence>
<evidence type="ECO:0000313" key="1">
    <source>
        <dbReference type="EMBL" id="GFH45770.1"/>
    </source>
</evidence>
<dbReference type="Proteomes" id="UP001054902">
    <property type="component" value="Unassembled WGS sequence"/>
</dbReference>
<gene>
    <name evidence="1" type="ORF">CTEN210_02244</name>
</gene>
<sequence length="523" mass="59534">MTSDENNLMKESSLENRNDLTKMDEIPLVSRFGLYSIMQQDISTLSESQLQKVEEISFLVYDSMEAPSRSFHDIEHLSDLTKGADPIQTAAIIFHDIIYASTDGGLSDAQRKYIDDIIVEKDDGKIFITENKLEEDIEIVMEIFGFSYGQELNPFKGLNEFLSNCIATRFYKSLNLNNSSSSWPSLNAKITVCIEATIPFRGRDDEGRTAREALFHRLESANQKYKIGMSEDEMVEAIQRAAILSNRDVENFSSKDLADFLSNSFKLMPETNVALRGKTFYLSDYAIALKKMAGFLEFLDPNNIYSFFRDPHESMELREKTAIAKKNIRAALTYFQCIYLEMSLLSAIAELSGGDVPISYFRGDKPNSLSRGSSRQIHRFLKYRRKPSRSISYDPKVLRVLQKGLKKDIPFTTNTSPVASFLYTHIGDEGLQACMKHAVYPMDRENALLLLQCIPFQPMIEVLGACSQMAVFRSSKIKNIVNLLPPEYIESNAAITAAFKKKEKGVFLTMTRKLKYKFHHMLK</sequence>
<reference evidence="1 2" key="1">
    <citation type="journal article" date="2021" name="Sci. Rep.">
        <title>The genome of the diatom Chaetoceros tenuissimus carries an ancient integrated fragment of an extant virus.</title>
        <authorList>
            <person name="Hongo Y."/>
            <person name="Kimura K."/>
            <person name="Takaki Y."/>
            <person name="Yoshida Y."/>
            <person name="Baba S."/>
            <person name="Kobayashi G."/>
            <person name="Nagasaki K."/>
            <person name="Hano T."/>
            <person name="Tomaru Y."/>
        </authorList>
    </citation>
    <scope>NUCLEOTIDE SEQUENCE [LARGE SCALE GENOMIC DNA]</scope>
    <source>
        <strain evidence="1 2">NIES-3715</strain>
    </source>
</reference>
<protein>
    <submittedName>
        <fullName evidence="1">Uncharacterized protein</fullName>
    </submittedName>
</protein>